<evidence type="ECO:0000313" key="8">
    <source>
        <dbReference type="EMBL" id="AEW11734.1"/>
    </source>
</evidence>
<dbReference type="EMBL" id="JQ037954">
    <property type="protein sequence ID" value="AEW11719.1"/>
    <property type="molecule type" value="Genomic_DNA"/>
</dbReference>
<evidence type="ECO:0000313" key="1">
    <source>
        <dbReference type="EMBL" id="AEW11679.1"/>
    </source>
</evidence>
<evidence type="ECO:0000313" key="3">
    <source>
        <dbReference type="EMBL" id="AEW11689.1"/>
    </source>
</evidence>
<dbReference type="AlphaFoldDB" id="G9LA56"/>
<evidence type="ECO:0000313" key="12">
    <source>
        <dbReference type="EMBL" id="AEW11769.1"/>
    </source>
</evidence>
<evidence type="ECO:0000313" key="4">
    <source>
        <dbReference type="EMBL" id="AEW11699.1"/>
    </source>
</evidence>
<evidence type="ECO:0000313" key="10">
    <source>
        <dbReference type="EMBL" id="AEW11749.1"/>
    </source>
</evidence>
<evidence type="ECO:0000313" key="9">
    <source>
        <dbReference type="EMBL" id="AEW11744.1"/>
    </source>
</evidence>
<accession>G9LA56</accession>
<dbReference type="EMBL" id="JQ037964">
    <property type="protein sequence ID" value="AEW11769.1"/>
    <property type="molecule type" value="Genomic_DNA"/>
</dbReference>
<dbReference type="EMBL" id="JQ037958">
    <property type="protein sequence ID" value="AEW11739.1"/>
    <property type="molecule type" value="Genomic_DNA"/>
</dbReference>
<dbReference type="EMBL" id="JQ037961">
    <property type="protein sequence ID" value="AEW11754.1"/>
    <property type="molecule type" value="Genomic_DNA"/>
</dbReference>
<feature type="non-terminal residue" evidence="13">
    <location>
        <position position="39"/>
    </location>
</feature>
<dbReference type="EMBL" id="JQ037948">
    <property type="protein sequence ID" value="AEW11689.1"/>
    <property type="molecule type" value="Genomic_DNA"/>
</dbReference>
<evidence type="ECO:0000313" key="11">
    <source>
        <dbReference type="EMBL" id="AEW11759.1"/>
    </source>
</evidence>
<evidence type="ECO:0000313" key="6">
    <source>
        <dbReference type="EMBL" id="AEW11719.1"/>
    </source>
</evidence>
<dbReference type="EMBL" id="JQ037946">
    <property type="protein sequence ID" value="AEW11679.1"/>
    <property type="molecule type" value="Genomic_DNA"/>
</dbReference>
<dbReference type="EMBL" id="JQ037963">
    <property type="protein sequence ID" value="AEW11764.1"/>
    <property type="molecule type" value="Genomic_DNA"/>
</dbReference>
<name>G9LA56_9CRUS</name>
<sequence>PTSSAAPRFAVKMSLIVEQRQSKSSSLLCQAQGYPTPVF</sequence>
<protein>
    <submittedName>
        <fullName evidence="13">Down syndrome cell adhesion molecule</fullName>
    </submittedName>
</protein>
<dbReference type="EMBL" id="JQ037950">
    <property type="protein sequence ID" value="AEW11699.1"/>
    <property type="molecule type" value="Genomic_DNA"/>
</dbReference>
<dbReference type="EMBL" id="JQ037956">
    <property type="protein sequence ID" value="AEW11729.1"/>
    <property type="molecule type" value="Genomic_DNA"/>
</dbReference>
<dbReference type="EMBL" id="JQ037966">
    <property type="protein sequence ID" value="AEW11779.1"/>
    <property type="molecule type" value="Genomic_DNA"/>
</dbReference>
<dbReference type="EMBL" id="JQ037957">
    <property type="protein sequence ID" value="AEW11734.1"/>
    <property type="molecule type" value="Genomic_DNA"/>
</dbReference>
<dbReference type="EMBL" id="JQ037953">
    <property type="protein sequence ID" value="AEW11714.1"/>
    <property type="molecule type" value="Genomic_DNA"/>
</dbReference>
<dbReference type="EMBL" id="JQ037967">
    <property type="protein sequence ID" value="AEW11784.1"/>
    <property type="molecule type" value="Genomic_DNA"/>
</dbReference>
<dbReference type="EMBL" id="JQ037955">
    <property type="protein sequence ID" value="AEW11724.1"/>
    <property type="molecule type" value="Genomic_DNA"/>
</dbReference>
<evidence type="ECO:0000313" key="14">
    <source>
        <dbReference type="EMBL" id="AEW11799.1"/>
    </source>
</evidence>
<dbReference type="EMBL" id="JQ037960">
    <property type="protein sequence ID" value="AEW11749.1"/>
    <property type="molecule type" value="Genomic_DNA"/>
</dbReference>
<dbReference type="EMBL" id="JQ037947">
    <property type="protein sequence ID" value="AEW11684.1"/>
    <property type="molecule type" value="Genomic_DNA"/>
</dbReference>
<gene>
    <name evidence="13" type="primary">Dscam</name>
</gene>
<feature type="non-terminal residue" evidence="13">
    <location>
        <position position="1"/>
    </location>
</feature>
<dbReference type="EMBL" id="JQ037965">
    <property type="protein sequence ID" value="AEW11774.1"/>
    <property type="molecule type" value="Genomic_DNA"/>
</dbReference>
<proteinExistence type="predicted"/>
<evidence type="ECO:0000313" key="13">
    <source>
        <dbReference type="EMBL" id="AEW11779.1"/>
    </source>
</evidence>
<evidence type="ECO:0000313" key="2">
    <source>
        <dbReference type="EMBL" id="AEW11684.1"/>
    </source>
</evidence>
<evidence type="ECO:0000313" key="15">
    <source>
        <dbReference type="EMBL" id="AEW11804.1"/>
    </source>
</evidence>
<dbReference type="EMBL" id="JQ037949">
    <property type="protein sequence ID" value="AEW11694.1"/>
    <property type="molecule type" value="Genomic_DNA"/>
</dbReference>
<dbReference type="EMBL" id="JQ037970">
    <property type="protein sequence ID" value="AEW11799.1"/>
    <property type="molecule type" value="Genomic_DNA"/>
</dbReference>
<organism evidence="13">
    <name type="scientific">Daphnia magna</name>
    <dbReference type="NCBI Taxonomy" id="35525"/>
    <lineage>
        <taxon>Eukaryota</taxon>
        <taxon>Metazoa</taxon>
        <taxon>Ecdysozoa</taxon>
        <taxon>Arthropoda</taxon>
        <taxon>Crustacea</taxon>
        <taxon>Branchiopoda</taxon>
        <taxon>Diplostraca</taxon>
        <taxon>Cladocera</taxon>
        <taxon>Anomopoda</taxon>
        <taxon>Daphniidae</taxon>
        <taxon>Daphnia</taxon>
    </lineage>
</organism>
<evidence type="ECO:0000313" key="7">
    <source>
        <dbReference type="EMBL" id="AEW11724.1"/>
    </source>
</evidence>
<dbReference type="EMBL" id="JQ037951">
    <property type="protein sequence ID" value="AEW11704.1"/>
    <property type="molecule type" value="Genomic_DNA"/>
</dbReference>
<dbReference type="EMBL" id="JQ037971">
    <property type="protein sequence ID" value="AEW11804.1"/>
    <property type="molecule type" value="Genomic_DNA"/>
</dbReference>
<dbReference type="EMBL" id="JQ037962">
    <property type="protein sequence ID" value="AEW11759.1"/>
    <property type="molecule type" value="Genomic_DNA"/>
</dbReference>
<reference evidence="13" key="1">
    <citation type="journal article" date="2011" name="PLoS ONE">
        <title>Population Genetics of Duplicated Alternatively Spliced Exons of the Dscam Gene in Daphnia and Drosophila.</title>
        <authorList>
            <person name="Brites D."/>
            <person name="Encinas-Viso F."/>
            <person name="Ebert D."/>
            <person name="Du Pasquier L."/>
            <person name="Haag C.R."/>
        </authorList>
    </citation>
    <scope>NUCLEOTIDE SEQUENCE</scope>
    <source>
        <strain evidence="1">BEOM1</strain>
        <strain evidence="2">CN21</strain>
        <strain evidence="3">DKN18</strain>
        <strain evidence="4">EC14</strain>
        <strain evidence="5">FA</strain>
        <strain evidence="14">FAV</strain>
        <strain evidence="6">GE1</strain>
        <strain evidence="7">HO2</strain>
        <strain evidence="15">HO3</strain>
        <strain evidence="8">K101</strain>
        <strain evidence="9">KE1</strain>
        <strain evidence="10">MU10</strain>
        <strain evidence="11">MU11</strain>
        <strain evidence="12">SC1</strain>
        <strain evidence="13">SP123</strain>
    </source>
</reference>
<dbReference type="EMBL" id="JQ037952">
    <property type="protein sequence ID" value="AEW11709.1"/>
    <property type="molecule type" value="Genomic_DNA"/>
</dbReference>
<evidence type="ECO:0000313" key="5">
    <source>
        <dbReference type="EMBL" id="AEW11709.1"/>
    </source>
</evidence>
<dbReference type="EMBL" id="JQ037959">
    <property type="protein sequence ID" value="AEW11744.1"/>
    <property type="molecule type" value="Genomic_DNA"/>
</dbReference>